<comment type="function">
    <text evidence="2 3">Might take part in the signal recognition particle (SRP) pathway. This is inferred from the conservation of its genetic proximity to ftsY/ffh. May be a regulatory protein.</text>
</comment>
<organism evidence="4 5">
    <name type="scientific">Fructilactobacillus cliffordii</name>
    <dbReference type="NCBI Taxonomy" id="2940299"/>
    <lineage>
        <taxon>Bacteria</taxon>
        <taxon>Bacillati</taxon>
        <taxon>Bacillota</taxon>
        <taxon>Bacilli</taxon>
        <taxon>Lactobacillales</taxon>
        <taxon>Lactobacillaceae</taxon>
        <taxon>Fructilactobacillus</taxon>
    </lineage>
</organism>
<dbReference type="RefSeq" id="WP_252767231.1">
    <property type="nucleotide sequence ID" value="NZ_CP097119.1"/>
</dbReference>
<evidence type="ECO:0000256" key="2">
    <source>
        <dbReference type="ARBA" id="ARBA00024764"/>
    </source>
</evidence>
<gene>
    <name evidence="4" type="ORF">M3M40_02535</name>
</gene>
<dbReference type="Pfam" id="PF04297">
    <property type="entry name" value="UPF0122"/>
    <property type="match status" value="1"/>
</dbReference>
<dbReference type="InterPro" id="IPR054831">
    <property type="entry name" value="UPF0122_fam_protein"/>
</dbReference>
<accession>A0A9Q8ZSG1</accession>
<name>A0A9Q8ZSG1_9LACO</name>
<dbReference type="InterPro" id="IPR036388">
    <property type="entry name" value="WH-like_DNA-bd_sf"/>
</dbReference>
<sequence length="119" mass="14068">METDFNAKLAKDNRINALFDFYGSLLTPKQADYIRQYYADDLSLGEISENFNVSRQAVYDNIRRTELTLERYEERMGLYQKFVARNQLIDQLAQVVHTKHADDAQLNELMNRLEKLEEN</sequence>
<dbReference type="Gene3D" id="1.10.10.10">
    <property type="entry name" value="Winged helix-like DNA-binding domain superfamily/Winged helix DNA-binding domain"/>
    <property type="match status" value="1"/>
</dbReference>
<evidence type="ECO:0000256" key="1">
    <source>
        <dbReference type="ARBA" id="ARBA00008720"/>
    </source>
</evidence>
<dbReference type="Proteomes" id="UP001055911">
    <property type="component" value="Chromosome"/>
</dbReference>
<keyword evidence="4" id="KW-0238">DNA-binding</keyword>
<dbReference type="PANTHER" id="PTHR40083:SF1">
    <property type="entry name" value="UPF0122 PROTEIN YLXM"/>
    <property type="match status" value="1"/>
</dbReference>
<dbReference type="NCBIfam" id="NF001068">
    <property type="entry name" value="PRK00118.1-4"/>
    <property type="match status" value="1"/>
</dbReference>
<dbReference type="AlphaFoldDB" id="A0A9Q8ZSG1"/>
<dbReference type="PANTHER" id="PTHR40083">
    <property type="entry name" value="UPF0122 PROTEIN CBO2450/CLC_2298"/>
    <property type="match status" value="1"/>
</dbReference>
<dbReference type="HAMAP" id="MF_00245">
    <property type="entry name" value="UPF0122"/>
    <property type="match status" value="1"/>
</dbReference>
<comment type="similarity">
    <text evidence="1 3">Belongs to the UPF0122 family.</text>
</comment>
<dbReference type="InterPro" id="IPR007394">
    <property type="entry name" value="UPF0122"/>
</dbReference>
<evidence type="ECO:0000313" key="4">
    <source>
        <dbReference type="EMBL" id="USS89682.1"/>
    </source>
</evidence>
<dbReference type="SUPFAM" id="SSF88659">
    <property type="entry name" value="Sigma3 and sigma4 domains of RNA polymerase sigma factors"/>
    <property type="match status" value="1"/>
</dbReference>
<evidence type="ECO:0000256" key="3">
    <source>
        <dbReference type="HAMAP-Rule" id="MF_00245"/>
    </source>
</evidence>
<reference evidence="4" key="1">
    <citation type="submission" date="2022-05" db="EMBL/GenBank/DDBJ databases">
        <authorList>
            <person name="Oliphant S.A."/>
            <person name="Watson-Haigh N.S."/>
            <person name="Sumby K.M."/>
            <person name="Gardner J.M."/>
            <person name="Jiranek V."/>
        </authorList>
    </citation>
    <scope>NUCLEOTIDE SEQUENCE</scope>
    <source>
        <strain evidence="4">KI4_B1</strain>
    </source>
</reference>
<evidence type="ECO:0000313" key="5">
    <source>
        <dbReference type="Proteomes" id="UP001055911"/>
    </source>
</evidence>
<dbReference type="EMBL" id="CP097119">
    <property type="protein sequence ID" value="USS89682.1"/>
    <property type="molecule type" value="Genomic_DNA"/>
</dbReference>
<dbReference type="GO" id="GO:0003677">
    <property type="term" value="F:DNA binding"/>
    <property type="evidence" value="ECO:0007669"/>
    <property type="project" value="UniProtKB-KW"/>
</dbReference>
<proteinExistence type="inferred from homology"/>
<dbReference type="InterPro" id="IPR013324">
    <property type="entry name" value="RNA_pol_sigma_r3/r4-like"/>
</dbReference>
<protein>
    <recommendedName>
        <fullName evidence="3">UPF0122 protein M3M40_02535</fullName>
    </recommendedName>
</protein>
<dbReference type="NCBIfam" id="NF001070">
    <property type="entry name" value="PRK00118.1-6"/>
    <property type="match status" value="1"/>
</dbReference>
<keyword evidence="5" id="KW-1185">Reference proteome</keyword>
<dbReference type="NCBIfam" id="NF045758">
    <property type="entry name" value="YlxM"/>
    <property type="match status" value="1"/>
</dbReference>